<reference evidence="3" key="1">
    <citation type="submission" date="2021-01" db="EMBL/GenBank/DDBJ databases">
        <title>Complete Genome Sequence of Thermus thermophilus Strain HB5018, Isolated from Mine Onsen Hot Spring.</title>
        <authorList>
            <person name="Miyazaki K."/>
            <person name="Moriya T."/>
            <person name="Nemoto N."/>
            <person name="Oshima T."/>
            <person name="Yura K."/>
            <person name="Bessho Y."/>
        </authorList>
    </citation>
    <scope>NUCLEOTIDE SEQUENCE [LARGE SCALE GENOMIC DNA]</scope>
    <source>
        <strain evidence="3">HB5018</strain>
    </source>
</reference>
<dbReference type="RefSeq" id="WP_201350555.1">
    <property type="nucleotide sequence ID" value="NZ_AP024270.1"/>
</dbReference>
<dbReference type="InterPro" id="IPR009537">
    <property type="entry name" value="DUF1156"/>
</dbReference>
<keyword evidence="2" id="KW-0808">Transferase</keyword>
<proteinExistence type="predicted"/>
<dbReference type="GO" id="GO:0008168">
    <property type="term" value="F:methyltransferase activity"/>
    <property type="evidence" value="ECO:0007669"/>
    <property type="project" value="UniProtKB-KW"/>
</dbReference>
<dbReference type="SUPFAM" id="SSF53335">
    <property type="entry name" value="S-adenosyl-L-methionine-dependent methyltransferases"/>
    <property type="match status" value="1"/>
</dbReference>
<dbReference type="Proteomes" id="UP000596099">
    <property type="component" value="Chromosome"/>
</dbReference>
<protein>
    <submittedName>
        <fullName evidence="2">DNA methylase</fullName>
    </submittedName>
</protein>
<feature type="domain" description="DUF1156" evidence="1">
    <location>
        <begin position="14"/>
        <end position="62"/>
    </location>
</feature>
<evidence type="ECO:0000259" key="1">
    <source>
        <dbReference type="Pfam" id="PF06634"/>
    </source>
</evidence>
<sequence length="921" mass="103660">MAKPDAPRLIEVDFPLREVSEHSVREKNIRHGHISTLHIWWARRPLAASRATALAALLPDDPRHREELLGLVKSLAPWKAVQGENPALEKARRLILEAHGGRPPRVLDPFAGGGAIPLEALRLGCETYAVDYNPVAVLLNKAVLEYPQKFGRPGSVSFIPLPPGWGKEEGQQAILSTSQEEKSPLVEAVRAWGEWVLEEARRELERFYPKDEDGSIPVGYIWARTLPCQNPACGTEIPLMRQTWLAKKANRRVALKMIPNPEAKRVDFAIVEGGAIDFDPEEGTVSRANVRCPLCGGTINDSTTRRLFREGKAGERMVAVVLHKPGTTGKRYRLATERDLEAFRAAREALETKRQELWAEWGMDPVPDEPMSLERPSPNARGLSALKGYNMYSFGDLFNPRQKLALITFAEKVRRAYGRMLEEGGEPEFAKAVGTYLAIAVDRLADYDSEICVWHTPKELVAHTFGRQALPMVWDYIEINPLSESTGNWRDSMDYLLRVMQHCSYSAGDPSIGRVQHASATSLPFPDAHFDAVFTDPPYYDNVPYSDLSDFFYVWLKRTVGDLYPDLFATPLTPKSAEAVWHKRFGGYEEGKAHFERQITQAFCEIHRVLKDDGIAVIVFAHKTTEAWEAIIQALLKAGLYMTASWPIHTEMGARLNAQETASLASSIYMVCRKRTTDEVGLYPEVQREIEERVRERLAQFWDEGIRGADFFMSAIGPAVEAFGKYARVEKLSGEEVTVGELLEYVRKVVGEFALKRILEEGELGGVDLPARFYVLWRFAYNHARVKFDEARKLAQSVGIELSEYWDGRGFLQRQGGLVWVLGPKERGRGFLERERHENMVDVLHKAVLLWEKGDRRGLEKLLSGSPFPQGALRKVAQAVVDVLPDGDKEKQLLQGLLYGWRDTTSGRSPGQGGLFESEQG</sequence>
<gene>
    <name evidence="2" type="ORF">TthHB5018_10940</name>
</gene>
<dbReference type="GO" id="GO:0032259">
    <property type="term" value="P:methylation"/>
    <property type="evidence" value="ECO:0007669"/>
    <property type="project" value="UniProtKB-KW"/>
</dbReference>
<keyword evidence="2" id="KW-0489">Methyltransferase</keyword>
<dbReference type="AlphaFoldDB" id="A0A7R7YIE1"/>
<dbReference type="GO" id="GO:0003676">
    <property type="term" value="F:nucleic acid binding"/>
    <property type="evidence" value="ECO:0007669"/>
    <property type="project" value="InterPro"/>
</dbReference>
<dbReference type="EMBL" id="AP024270">
    <property type="protein sequence ID" value="BCP66160.1"/>
    <property type="molecule type" value="Genomic_DNA"/>
</dbReference>
<organism evidence="2 3">
    <name type="scientific">Thermus thermophilus</name>
    <dbReference type="NCBI Taxonomy" id="274"/>
    <lineage>
        <taxon>Bacteria</taxon>
        <taxon>Thermotogati</taxon>
        <taxon>Deinococcota</taxon>
        <taxon>Deinococci</taxon>
        <taxon>Thermales</taxon>
        <taxon>Thermaceae</taxon>
        <taxon>Thermus</taxon>
    </lineage>
</organism>
<evidence type="ECO:0000313" key="2">
    <source>
        <dbReference type="EMBL" id="BCP66160.1"/>
    </source>
</evidence>
<name>A0A7R7YIE1_THETH</name>
<dbReference type="Gene3D" id="3.40.50.150">
    <property type="entry name" value="Vaccinia Virus protein VP39"/>
    <property type="match status" value="2"/>
</dbReference>
<dbReference type="Pfam" id="PF06634">
    <property type="entry name" value="DUF1156"/>
    <property type="match status" value="1"/>
</dbReference>
<accession>A0A7R7YIE1</accession>
<dbReference type="InterPro" id="IPR029063">
    <property type="entry name" value="SAM-dependent_MTases_sf"/>
</dbReference>
<dbReference type="PROSITE" id="PS00092">
    <property type="entry name" value="N6_MTASE"/>
    <property type="match status" value="1"/>
</dbReference>
<dbReference type="InterPro" id="IPR002052">
    <property type="entry name" value="DNA_methylase_N6_adenine_CS"/>
</dbReference>
<evidence type="ECO:0000313" key="3">
    <source>
        <dbReference type="Proteomes" id="UP000596099"/>
    </source>
</evidence>
<dbReference type="REBASE" id="487237">
    <property type="entry name" value="M.Tth5018ORF10940P"/>
</dbReference>